<dbReference type="GeneID" id="111123311"/>
<evidence type="ECO:0000256" key="1">
    <source>
        <dbReference type="ARBA" id="ARBA00022729"/>
    </source>
</evidence>
<dbReference type="GO" id="GO:0005604">
    <property type="term" value="C:basement membrane"/>
    <property type="evidence" value="ECO:0007669"/>
    <property type="project" value="UniProtKB-ARBA"/>
</dbReference>
<feature type="transmembrane region" description="Helical" evidence="7">
    <location>
        <begin position="450"/>
        <end position="471"/>
    </location>
</feature>
<dbReference type="PANTHER" id="PTHR10574">
    <property type="entry name" value="NETRIN/LAMININ-RELATED"/>
    <property type="match status" value="1"/>
</dbReference>
<gene>
    <name evidence="11" type="primary">LOC111123311</name>
</gene>
<evidence type="ECO:0000256" key="3">
    <source>
        <dbReference type="ARBA" id="ARBA00023157"/>
    </source>
</evidence>
<evidence type="ECO:0000313" key="11">
    <source>
        <dbReference type="RefSeq" id="XP_022321273.1"/>
    </source>
</evidence>
<protein>
    <submittedName>
        <fullName evidence="11">Uncharacterized protein LOC111123311</fullName>
    </submittedName>
</protein>
<keyword evidence="3" id="KW-1015">Disulfide bond</keyword>
<dbReference type="AlphaFoldDB" id="A0A8B8CZN7"/>
<keyword evidence="1 8" id="KW-0732">Signal</keyword>
<feature type="domain" description="Laminin EGF-like" evidence="9">
    <location>
        <begin position="349"/>
        <end position="382"/>
    </location>
</feature>
<keyword evidence="7" id="KW-1133">Transmembrane helix</keyword>
<feature type="region of interest" description="Disordered" evidence="6">
    <location>
        <begin position="517"/>
        <end position="538"/>
    </location>
</feature>
<keyword evidence="7" id="KW-0472">Membrane</keyword>
<dbReference type="Proteomes" id="UP000694844">
    <property type="component" value="Chromosome 3"/>
</dbReference>
<sequence>MGTFITYQLVVVILVSWRSCLSLPDRDSDTSHPGHVVLHPPSNLTTVYVGDGDVYFYWSPPQNYRTHNPKPLLETEVSKIHNVDHVHFSDSGTWHDEEFGTGTYNSDKYWALDFFSDLRHLHKKFRGIGNSDSQSDHGLTTPSNKTVEEHIVQSNLTEEQMDKVRQHYASKNISDVPNWFQKTTVPKEHAGIMFYTVFWQEMINGTEGEILNATVEASKLDYHIKDLKALTDYRISVEVTYFSFTTLRSEYLEVTTNRNYSLIHTEDFKDVCHCNELGTSSGSSECLVHHFGTLTLSLCHCKEGYSGMYCHICASGYYRLGPNMPCYKCPCGPLKSNGHCHFEEGYLFCDSCKEPYTGNLCQACATGYYRPKGSTKCTPCNCHGNAHMCQDITGECIGCLYNTAGFNCNRCQHGYVEVRASQFSHPKCVLASTVDEMKQKEERNSISSGAIAGICVAIIILVGIVVGVVIYKRYWRYPTARPFWTVELKDDHEGISFSSVPEDELVAITAREEEEEAYQSMKRGKPSNQPYAKLRENI</sequence>
<dbReference type="PROSITE" id="PS01248">
    <property type="entry name" value="EGF_LAM_1"/>
    <property type="match status" value="1"/>
</dbReference>
<keyword evidence="5" id="KW-0424">Laminin EGF-like domain</keyword>
<dbReference type="Gene3D" id="2.10.25.10">
    <property type="entry name" value="Laminin"/>
    <property type="match status" value="3"/>
</dbReference>
<dbReference type="InterPro" id="IPR050440">
    <property type="entry name" value="Laminin/Netrin_ECM"/>
</dbReference>
<feature type="signal peptide" evidence="8">
    <location>
        <begin position="1"/>
        <end position="22"/>
    </location>
</feature>
<dbReference type="PANTHER" id="PTHR10574:SF406">
    <property type="entry name" value="LAMININ SUBUNIT ALPHA 5"/>
    <property type="match status" value="1"/>
</dbReference>
<feature type="chain" id="PRO_5034597228" evidence="8">
    <location>
        <begin position="23"/>
        <end position="538"/>
    </location>
</feature>
<name>A0A8B8CZN7_CRAVI</name>
<keyword evidence="2" id="KW-0677">Repeat</keyword>
<keyword evidence="4" id="KW-0325">Glycoprotein</keyword>
<evidence type="ECO:0000313" key="10">
    <source>
        <dbReference type="Proteomes" id="UP000694844"/>
    </source>
</evidence>
<evidence type="ECO:0000256" key="6">
    <source>
        <dbReference type="SAM" id="MobiDB-lite"/>
    </source>
</evidence>
<evidence type="ECO:0000256" key="2">
    <source>
        <dbReference type="ARBA" id="ARBA00022737"/>
    </source>
</evidence>
<dbReference type="KEGG" id="cvn:111123311"/>
<dbReference type="SMART" id="SM00180">
    <property type="entry name" value="EGF_Lam"/>
    <property type="match status" value="3"/>
</dbReference>
<evidence type="ECO:0000259" key="9">
    <source>
        <dbReference type="PROSITE" id="PS01248"/>
    </source>
</evidence>
<dbReference type="GO" id="GO:0009888">
    <property type="term" value="P:tissue development"/>
    <property type="evidence" value="ECO:0007669"/>
    <property type="project" value="TreeGrafter"/>
</dbReference>
<dbReference type="Pfam" id="PF00053">
    <property type="entry name" value="EGF_laminin"/>
    <property type="match status" value="3"/>
</dbReference>
<evidence type="ECO:0000256" key="5">
    <source>
        <dbReference type="ARBA" id="ARBA00023292"/>
    </source>
</evidence>
<dbReference type="CDD" id="cd00055">
    <property type="entry name" value="EGF_Lam"/>
    <property type="match status" value="2"/>
</dbReference>
<keyword evidence="10" id="KW-1185">Reference proteome</keyword>
<dbReference type="RefSeq" id="XP_022321273.1">
    <property type="nucleotide sequence ID" value="XM_022465565.1"/>
</dbReference>
<proteinExistence type="predicted"/>
<dbReference type="FunFam" id="2.10.25.10:FF:000188">
    <property type="entry name" value="Laminin subunit gamma 2"/>
    <property type="match status" value="1"/>
</dbReference>
<evidence type="ECO:0000256" key="4">
    <source>
        <dbReference type="ARBA" id="ARBA00023180"/>
    </source>
</evidence>
<dbReference type="OrthoDB" id="6159857at2759"/>
<evidence type="ECO:0000256" key="7">
    <source>
        <dbReference type="SAM" id="Phobius"/>
    </source>
</evidence>
<organism evidence="10 11">
    <name type="scientific">Crassostrea virginica</name>
    <name type="common">Eastern oyster</name>
    <dbReference type="NCBI Taxonomy" id="6565"/>
    <lineage>
        <taxon>Eukaryota</taxon>
        <taxon>Metazoa</taxon>
        <taxon>Spiralia</taxon>
        <taxon>Lophotrochozoa</taxon>
        <taxon>Mollusca</taxon>
        <taxon>Bivalvia</taxon>
        <taxon>Autobranchia</taxon>
        <taxon>Pteriomorphia</taxon>
        <taxon>Ostreida</taxon>
        <taxon>Ostreoidea</taxon>
        <taxon>Ostreidae</taxon>
        <taxon>Crassostrea</taxon>
    </lineage>
</organism>
<dbReference type="InterPro" id="IPR002049">
    <property type="entry name" value="LE_dom"/>
</dbReference>
<keyword evidence="7" id="KW-0812">Transmembrane</keyword>
<dbReference type="SUPFAM" id="SSF57196">
    <property type="entry name" value="EGF/Laminin"/>
    <property type="match status" value="1"/>
</dbReference>
<evidence type="ECO:0000256" key="8">
    <source>
        <dbReference type="SAM" id="SignalP"/>
    </source>
</evidence>
<reference evidence="11" key="1">
    <citation type="submission" date="2025-08" db="UniProtKB">
        <authorList>
            <consortium name="RefSeq"/>
        </authorList>
    </citation>
    <scope>IDENTIFICATION</scope>
    <source>
        <tissue evidence="11">Whole sample</tissue>
    </source>
</reference>
<accession>A0A8B8CZN7</accession>
<dbReference type="GO" id="GO:0009887">
    <property type="term" value="P:animal organ morphogenesis"/>
    <property type="evidence" value="ECO:0007669"/>
    <property type="project" value="TreeGrafter"/>
</dbReference>